<gene>
    <name evidence="2" type="ORF">ElyMa_000403600</name>
</gene>
<keyword evidence="3" id="KW-1185">Reference proteome</keyword>
<name>A0AAV4FL17_9GAST</name>
<feature type="region of interest" description="Disordered" evidence="1">
    <location>
        <begin position="28"/>
        <end position="50"/>
    </location>
</feature>
<evidence type="ECO:0000313" key="3">
    <source>
        <dbReference type="Proteomes" id="UP000762676"/>
    </source>
</evidence>
<proteinExistence type="predicted"/>
<evidence type="ECO:0000256" key="1">
    <source>
        <dbReference type="SAM" id="MobiDB-lite"/>
    </source>
</evidence>
<protein>
    <submittedName>
        <fullName evidence="2">Uncharacterized protein</fullName>
    </submittedName>
</protein>
<dbReference type="AlphaFoldDB" id="A0AAV4FL17"/>
<sequence>MVSRAEPRLHVVMTEGQLKQWAEHFLETTEHMPASEDSPDKPAADSSLPINCEKPSKLKIRKATTSLRNWKASCLDGIQADAIKADMEIYPC</sequence>
<accession>A0AAV4FL17</accession>
<feature type="compositionally biased region" description="Basic and acidic residues" evidence="1">
    <location>
        <begin position="28"/>
        <end position="43"/>
    </location>
</feature>
<evidence type="ECO:0000313" key="2">
    <source>
        <dbReference type="EMBL" id="GFR73368.1"/>
    </source>
</evidence>
<dbReference type="Proteomes" id="UP000762676">
    <property type="component" value="Unassembled WGS sequence"/>
</dbReference>
<dbReference type="EMBL" id="BMAT01000799">
    <property type="protein sequence ID" value="GFR73368.1"/>
    <property type="molecule type" value="Genomic_DNA"/>
</dbReference>
<reference evidence="2 3" key="1">
    <citation type="journal article" date="2021" name="Elife">
        <title>Chloroplast acquisition without the gene transfer in kleptoplastic sea slugs, Plakobranchus ocellatus.</title>
        <authorList>
            <person name="Maeda T."/>
            <person name="Takahashi S."/>
            <person name="Yoshida T."/>
            <person name="Shimamura S."/>
            <person name="Takaki Y."/>
            <person name="Nagai Y."/>
            <person name="Toyoda A."/>
            <person name="Suzuki Y."/>
            <person name="Arimoto A."/>
            <person name="Ishii H."/>
            <person name="Satoh N."/>
            <person name="Nishiyama T."/>
            <person name="Hasebe M."/>
            <person name="Maruyama T."/>
            <person name="Minagawa J."/>
            <person name="Obokata J."/>
            <person name="Shigenobu S."/>
        </authorList>
    </citation>
    <scope>NUCLEOTIDE SEQUENCE [LARGE SCALE GENOMIC DNA]</scope>
</reference>
<comment type="caution">
    <text evidence="2">The sequence shown here is derived from an EMBL/GenBank/DDBJ whole genome shotgun (WGS) entry which is preliminary data.</text>
</comment>
<organism evidence="2 3">
    <name type="scientific">Elysia marginata</name>
    <dbReference type="NCBI Taxonomy" id="1093978"/>
    <lineage>
        <taxon>Eukaryota</taxon>
        <taxon>Metazoa</taxon>
        <taxon>Spiralia</taxon>
        <taxon>Lophotrochozoa</taxon>
        <taxon>Mollusca</taxon>
        <taxon>Gastropoda</taxon>
        <taxon>Heterobranchia</taxon>
        <taxon>Euthyneura</taxon>
        <taxon>Panpulmonata</taxon>
        <taxon>Sacoglossa</taxon>
        <taxon>Placobranchoidea</taxon>
        <taxon>Plakobranchidae</taxon>
        <taxon>Elysia</taxon>
    </lineage>
</organism>